<reference evidence="2 3" key="1">
    <citation type="submission" date="2020-08" db="EMBL/GenBank/DDBJ databases">
        <title>Genomic Encyclopedia of Type Strains, Phase IV (KMG-V): Genome sequencing to study the core and pangenomes of soil and plant-associated prokaryotes.</title>
        <authorList>
            <person name="Whitman W."/>
        </authorList>
    </citation>
    <scope>NUCLEOTIDE SEQUENCE [LARGE SCALE GENOMIC DNA]</scope>
    <source>
        <strain evidence="2 3">SEMIA 415</strain>
    </source>
</reference>
<protein>
    <submittedName>
        <fullName evidence="2">Uncharacterized protein</fullName>
    </submittedName>
</protein>
<sequence length="85" mass="9581">MIVGQFDDSSEHLVDLPSGSDSTIDEAREREVERFLTSNEAVRIILGDIWRIYLVHVMNMTGSRETVKKTEWITSHTTGVVSEGT</sequence>
<gene>
    <name evidence="2" type="ORF">GGE16_003516</name>
</gene>
<dbReference type="RefSeq" id="WP_183608373.1">
    <property type="nucleotide sequence ID" value="NZ_JACHAZ010000001.1"/>
</dbReference>
<dbReference type="Proteomes" id="UP000538507">
    <property type="component" value="Unassembled WGS sequence"/>
</dbReference>
<name>A0AAE2MLL4_RHILE</name>
<organism evidence="2 3">
    <name type="scientific">Rhizobium leguminosarum</name>
    <dbReference type="NCBI Taxonomy" id="384"/>
    <lineage>
        <taxon>Bacteria</taxon>
        <taxon>Pseudomonadati</taxon>
        <taxon>Pseudomonadota</taxon>
        <taxon>Alphaproteobacteria</taxon>
        <taxon>Hyphomicrobiales</taxon>
        <taxon>Rhizobiaceae</taxon>
        <taxon>Rhizobium/Agrobacterium group</taxon>
        <taxon>Rhizobium</taxon>
    </lineage>
</organism>
<accession>A0AAE2MLL4</accession>
<evidence type="ECO:0000313" key="2">
    <source>
        <dbReference type="EMBL" id="MBB4291457.1"/>
    </source>
</evidence>
<evidence type="ECO:0000313" key="3">
    <source>
        <dbReference type="Proteomes" id="UP000538507"/>
    </source>
</evidence>
<feature type="region of interest" description="Disordered" evidence="1">
    <location>
        <begin position="1"/>
        <end position="22"/>
    </location>
</feature>
<dbReference type="AlphaFoldDB" id="A0AAE2MLL4"/>
<proteinExistence type="predicted"/>
<comment type="caution">
    <text evidence="2">The sequence shown here is derived from an EMBL/GenBank/DDBJ whole genome shotgun (WGS) entry which is preliminary data.</text>
</comment>
<dbReference type="EMBL" id="JACIGO010000003">
    <property type="protein sequence ID" value="MBB4291457.1"/>
    <property type="molecule type" value="Genomic_DNA"/>
</dbReference>
<evidence type="ECO:0000256" key="1">
    <source>
        <dbReference type="SAM" id="MobiDB-lite"/>
    </source>
</evidence>